<dbReference type="InterPro" id="IPR045851">
    <property type="entry name" value="AMP-bd_C_sf"/>
</dbReference>
<evidence type="ECO:0000256" key="4">
    <source>
        <dbReference type="ARBA" id="ARBA00029454"/>
    </source>
</evidence>
<dbReference type="FunFam" id="2.30.38.10:FF:000001">
    <property type="entry name" value="Non-ribosomal peptide synthetase PvdI"/>
    <property type="match status" value="2"/>
</dbReference>
<dbReference type="InterPro" id="IPR023213">
    <property type="entry name" value="CAT-like_dom_sf"/>
</dbReference>
<dbReference type="InterPro" id="IPR036736">
    <property type="entry name" value="ACP-like_sf"/>
</dbReference>
<dbReference type="Gene3D" id="3.30.559.30">
    <property type="entry name" value="Nonribosomal peptide synthetase, condensation domain"/>
    <property type="match status" value="2"/>
</dbReference>
<dbReference type="Gene3D" id="3.30.559.10">
    <property type="entry name" value="Chloramphenicol acetyltransferase-like domain"/>
    <property type="match status" value="2"/>
</dbReference>
<dbReference type="GO" id="GO:0044550">
    <property type="term" value="P:secondary metabolite biosynthetic process"/>
    <property type="evidence" value="ECO:0007669"/>
    <property type="project" value="TreeGrafter"/>
</dbReference>
<name>A0A9P6MMY8_9FUNG</name>
<dbReference type="FunFam" id="3.40.50.980:FF:000001">
    <property type="entry name" value="Non-ribosomal peptide synthetase"/>
    <property type="match status" value="1"/>
</dbReference>
<dbReference type="InterPro" id="IPR001242">
    <property type="entry name" value="Condensation_dom"/>
</dbReference>
<evidence type="ECO:0000256" key="2">
    <source>
        <dbReference type="ARBA" id="ARBA00022553"/>
    </source>
</evidence>
<dbReference type="PANTHER" id="PTHR45527:SF1">
    <property type="entry name" value="FATTY ACID SYNTHASE"/>
    <property type="match status" value="1"/>
</dbReference>
<dbReference type="InterPro" id="IPR000873">
    <property type="entry name" value="AMP-dep_synth/lig_dom"/>
</dbReference>
<dbReference type="Gene3D" id="3.40.50.980">
    <property type="match status" value="3"/>
</dbReference>
<keyword evidence="2" id="KW-0597">Phosphoprotein</keyword>
<dbReference type="Pfam" id="PF00668">
    <property type="entry name" value="Condensation"/>
    <property type="match status" value="2"/>
</dbReference>
<feature type="non-terminal residue" evidence="6">
    <location>
        <position position="1904"/>
    </location>
</feature>
<evidence type="ECO:0000313" key="6">
    <source>
        <dbReference type="EMBL" id="KAG0008137.1"/>
    </source>
</evidence>
<dbReference type="GO" id="GO:0043041">
    <property type="term" value="P:amino acid activation for nonribosomal peptide biosynthetic process"/>
    <property type="evidence" value="ECO:0007669"/>
    <property type="project" value="TreeGrafter"/>
</dbReference>
<comment type="similarity">
    <text evidence="4">Belongs to the NRP synthetase family.</text>
</comment>
<feature type="domain" description="Carrier" evidence="5">
    <location>
        <begin position="324"/>
        <end position="398"/>
    </location>
</feature>
<dbReference type="SMART" id="SM00823">
    <property type="entry name" value="PKS_PP"/>
    <property type="match status" value="2"/>
</dbReference>
<accession>A0A9P6MMY8</accession>
<dbReference type="Proteomes" id="UP000703661">
    <property type="component" value="Unassembled WGS sequence"/>
</dbReference>
<dbReference type="EMBL" id="JAAAID010002029">
    <property type="protein sequence ID" value="KAG0008137.1"/>
    <property type="molecule type" value="Genomic_DNA"/>
</dbReference>
<proteinExistence type="inferred from homology"/>
<dbReference type="SUPFAM" id="SSF47336">
    <property type="entry name" value="ACP-like"/>
    <property type="match status" value="2"/>
</dbReference>
<dbReference type="FunFam" id="3.40.50.12780:FF:000012">
    <property type="entry name" value="Non-ribosomal peptide synthetase"/>
    <property type="match status" value="1"/>
</dbReference>
<dbReference type="InterPro" id="IPR009081">
    <property type="entry name" value="PP-bd_ACP"/>
</dbReference>
<dbReference type="Pfam" id="PF00550">
    <property type="entry name" value="PP-binding"/>
    <property type="match status" value="2"/>
</dbReference>
<keyword evidence="7" id="KW-1185">Reference proteome</keyword>
<dbReference type="FunFam" id="1.10.1200.10:FF:000005">
    <property type="entry name" value="Nonribosomal peptide synthetase 1"/>
    <property type="match status" value="2"/>
</dbReference>
<dbReference type="Gene3D" id="1.10.1200.10">
    <property type="entry name" value="ACP-like"/>
    <property type="match status" value="2"/>
</dbReference>
<dbReference type="InterPro" id="IPR025110">
    <property type="entry name" value="AMP-bd_C"/>
</dbReference>
<evidence type="ECO:0000256" key="1">
    <source>
        <dbReference type="ARBA" id="ARBA00022450"/>
    </source>
</evidence>
<evidence type="ECO:0000256" key="3">
    <source>
        <dbReference type="ARBA" id="ARBA00022598"/>
    </source>
</evidence>
<gene>
    <name evidence="6" type="ORF">BGZ80_003813</name>
</gene>
<evidence type="ECO:0000259" key="5">
    <source>
        <dbReference type="PROSITE" id="PS50075"/>
    </source>
</evidence>
<dbReference type="SUPFAM" id="SSF52777">
    <property type="entry name" value="CoA-dependent acyltransferases"/>
    <property type="match status" value="4"/>
</dbReference>
<dbReference type="GO" id="GO:0031177">
    <property type="term" value="F:phosphopantetheine binding"/>
    <property type="evidence" value="ECO:0007669"/>
    <property type="project" value="InterPro"/>
</dbReference>
<keyword evidence="1" id="KW-0596">Phosphopantetheine</keyword>
<dbReference type="PANTHER" id="PTHR45527">
    <property type="entry name" value="NONRIBOSOMAL PEPTIDE SYNTHETASE"/>
    <property type="match status" value="1"/>
</dbReference>
<dbReference type="GO" id="GO:0016874">
    <property type="term" value="F:ligase activity"/>
    <property type="evidence" value="ECO:0007669"/>
    <property type="project" value="UniProtKB-KW"/>
</dbReference>
<dbReference type="SUPFAM" id="SSF56801">
    <property type="entry name" value="Acetyl-CoA synthetase-like"/>
    <property type="match status" value="2"/>
</dbReference>
<dbReference type="CDD" id="cd19544">
    <property type="entry name" value="E-C_NRPS"/>
    <property type="match status" value="2"/>
</dbReference>
<dbReference type="InterPro" id="IPR006162">
    <property type="entry name" value="Ppantetheine_attach_site"/>
</dbReference>
<dbReference type="CDD" id="cd05930">
    <property type="entry name" value="A_NRPS"/>
    <property type="match status" value="1"/>
</dbReference>
<dbReference type="InterPro" id="IPR020845">
    <property type="entry name" value="AMP-binding_CS"/>
</dbReference>
<dbReference type="InterPro" id="IPR020806">
    <property type="entry name" value="PKS_PP-bd"/>
</dbReference>
<dbReference type="Gene3D" id="3.30.300.30">
    <property type="match status" value="2"/>
</dbReference>
<dbReference type="PROSITE" id="PS00455">
    <property type="entry name" value="AMP_BINDING"/>
    <property type="match status" value="1"/>
</dbReference>
<dbReference type="Pfam" id="PF00501">
    <property type="entry name" value="AMP-binding"/>
    <property type="match status" value="2"/>
</dbReference>
<dbReference type="NCBIfam" id="TIGR01733">
    <property type="entry name" value="AA-adenyl-dom"/>
    <property type="match status" value="1"/>
</dbReference>
<dbReference type="FunFam" id="3.30.300.30:FF:000010">
    <property type="entry name" value="Enterobactin synthetase component F"/>
    <property type="match status" value="2"/>
</dbReference>
<dbReference type="PROSITE" id="PS50075">
    <property type="entry name" value="CARRIER"/>
    <property type="match status" value="2"/>
</dbReference>
<protein>
    <recommendedName>
        <fullName evidence="5">Carrier domain-containing protein</fullName>
    </recommendedName>
</protein>
<dbReference type="InterPro" id="IPR010071">
    <property type="entry name" value="AA_adenyl_dom"/>
</dbReference>
<keyword evidence="3" id="KW-0436">Ligase</keyword>
<sequence>MTHTFSFDVSVWEMWGALRYGGKLVIPSHGVMQSPDDLYQLICDHGVTVLNMTPSAFRPLIRSQTQSNERDKLRYIILAGEALEPATLQSWYAARPEDSPLIVNMYGPTEITVYATYRAMKVQDCSHATSPIGVRVPDLTTYVLDNHGQPVPLGAIGELCIGGAGVTRGYLNRPELTSEKFPLDPFSKKEGARMYKTGDLVRFLPDGDLIYLGRNDHQVKIRGYRVELGEIEARLVDHPMVREVAVLAIGEGNSRRLVAYIVAEPTDELAHTLRSHLSSKLPDYMIPAAFVRMDGLPITPNGKLDRRALPEPDMDSFVSQGYESPQSEIESTLAEIWSELLSIDRVGRHDNFFMLGGHSLLAVQLIERLRRVGLSLSVRVLFDKPTLSVLAQSLNKTQAIIEAPKNLITKETTRITPELLPLIDLTQDDIDLIVNQVEGGVTNIQDIYALSPLQDGILFHHVMATKGDPYLLVGKMSFDNRDILDRYLDAVQKVVDRHDILRTAIIWENLSVPAQVVLRHVKLSIIELSPDPADGDIIDQMTKLTDPQEHRIDLTKAPLLRFVIAQNIDGCWIVVELLHHIAGDHSTLEIMGLEIQAFHNNNGETLLRPQPFRNLVAQARSGPGGDVHERFFTEMLAGIDTPALPYGLSDVHHGGLDTTESHLKLNQDLNDRLRGHARRLGVSLASLCHLAWAQVVSRTSGQERVVFGTVLFGRMQGGSGSDQAMGLFINTLPLRIDVGSSSVEESVRQTQADLAALLEHEHASLAVAQRCSSVPAGTPLFSALLNYRHNATPIAESSGICGMTTLDGRERTNYPFGISVEDGGKTLGLTAQVVKPFDSSRICGYMQQALQSLADALDHTPRMQVRDLEIIPGVEREIVFQQLNATSTSCFEHRCIHQLFENQVIQYPDAIAVVYEDQELTYRDLNTRANSLAHHLINLGVKPDSLVAICVERSITMIVALMAVLKAGGAYVPLDPTFASERLRDIIVDASPSILLADNSGVAALDSSLLESISIVNPNMTNGPTVNPVVQDLAPHHLAYVIYTSGSTGKPKGVMVEHQGVTNFAMSRPPVFGVDSSSKVLQFFSFSFDASVHEILSALCFGGSLHVLSDHTRHDQLKLWRYLDQHSITQVSLTPSILQDCSSLPVLKNPLTLLLGGEALTLTMLKALRQIVPDGSIINEYGPTETTIAAMGWRCPDDFNGEVAPIGRPYLNKRIYVLDSLMRPVPMGAVGELYIAGAGVARGYLNRPDLTEKAFLPDPFVDGNESRMYKTGDLVRYLSDGNLMFLGRNDHQVKIRGYRIELGEIESRLCEHSVVREAVVVALGEGSNKRLVAYVVAKPTDGLAHTLRSYLSSKLPDYMVPAAFVRLDELPLTPNGKLDRRALPEPDMDSFVSQGYESPQSEIESTLAEIWSELLKVDRVGRHDNFFMLGGHSLLAVQMIERLRRVDLSLSVRALFDTPTLSALAQSLDKSQIINEAPKNLITHETSRITPELLPLVDITQADIDMIVSLADGGISNIQDIYALSPLQDGILFHHIMATKGDPYLLVTKMSFDSRDALDRYLSAVQKVVDRHDILRTAIMWRNLSTPVQVILRNSTLSVTELVLDPVDGNIINQLTTLTDPREHRIDLSQAPLFRFVVSEEIDGRWIAVGLMHHIIGDHSTLDLMVTEIQAFMEDNAIPQPYRNLIAQVRSGLGVNAHENFFTEMLVEIDTPALPYGMSDVHHDGLNVTESHVMLPQDLNDKLRGHAQRMGVSLASLCHLAWAQVISKTSGQERVVFGTVLFGRMQGGSGSDQAMGLFINTLPLRVDIGSSSVEKSVRQTQADLAALLEHEHASLALAQRCSSIPAGTPLFNSLLNYRHNTKKTGDASSIKGMKVLDGQERTNYPFTISVEDGSDTLGLTAQVV</sequence>
<comment type="caution">
    <text evidence="6">The sequence shown here is derived from an EMBL/GenBank/DDBJ whole genome shotgun (WGS) entry which is preliminary data.</text>
</comment>
<dbReference type="Pfam" id="PF13193">
    <property type="entry name" value="AMP-binding_C"/>
    <property type="match status" value="2"/>
</dbReference>
<dbReference type="NCBIfam" id="NF003417">
    <property type="entry name" value="PRK04813.1"/>
    <property type="match status" value="2"/>
</dbReference>
<dbReference type="GO" id="GO:0005737">
    <property type="term" value="C:cytoplasm"/>
    <property type="evidence" value="ECO:0007669"/>
    <property type="project" value="TreeGrafter"/>
</dbReference>
<dbReference type="PROSITE" id="PS00012">
    <property type="entry name" value="PHOSPHOPANTETHEINE"/>
    <property type="match status" value="2"/>
</dbReference>
<organism evidence="6 7">
    <name type="scientific">Entomortierella chlamydospora</name>
    <dbReference type="NCBI Taxonomy" id="101097"/>
    <lineage>
        <taxon>Eukaryota</taxon>
        <taxon>Fungi</taxon>
        <taxon>Fungi incertae sedis</taxon>
        <taxon>Mucoromycota</taxon>
        <taxon>Mortierellomycotina</taxon>
        <taxon>Mortierellomycetes</taxon>
        <taxon>Mortierellales</taxon>
        <taxon>Mortierellaceae</taxon>
        <taxon>Entomortierella</taxon>
    </lineage>
</organism>
<feature type="domain" description="Carrier" evidence="5">
    <location>
        <begin position="1398"/>
        <end position="1472"/>
    </location>
</feature>
<reference evidence="6" key="1">
    <citation type="journal article" date="2020" name="Fungal Divers.">
        <title>Resolving the Mortierellaceae phylogeny through synthesis of multi-gene phylogenetics and phylogenomics.</title>
        <authorList>
            <person name="Vandepol N."/>
            <person name="Liber J."/>
            <person name="Desiro A."/>
            <person name="Na H."/>
            <person name="Kennedy M."/>
            <person name="Barry K."/>
            <person name="Grigoriev I.V."/>
            <person name="Miller A.N."/>
            <person name="O'Donnell K."/>
            <person name="Stajich J.E."/>
            <person name="Bonito G."/>
        </authorList>
    </citation>
    <scope>NUCLEOTIDE SEQUENCE</scope>
    <source>
        <strain evidence="6">NRRL 2769</strain>
    </source>
</reference>
<evidence type="ECO:0000313" key="7">
    <source>
        <dbReference type="Proteomes" id="UP000703661"/>
    </source>
</evidence>
<dbReference type="Gene3D" id="2.30.38.10">
    <property type="entry name" value="Luciferase, Domain 3"/>
    <property type="match status" value="2"/>
</dbReference>